<keyword evidence="2" id="KW-1185">Reference proteome</keyword>
<evidence type="ECO:0000313" key="1">
    <source>
        <dbReference type="EMBL" id="KAK9861718.1"/>
    </source>
</evidence>
<dbReference type="Proteomes" id="UP001485043">
    <property type="component" value="Unassembled WGS sequence"/>
</dbReference>
<dbReference type="EMBL" id="JALJOV010000712">
    <property type="protein sequence ID" value="KAK9861718.1"/>
    <property type="molecule type" value="Genomic_DNA"/>
</dbReference>
<dbReference type="InterPro" id="IPR011050">
    <property type="entry name" value="Pectin_lyase_fold/virulence"/>
</dbReference>
<protein>
    <recommendedName>
        <fullName evidence="3">Right handed beta helix domain-containing protein</fullName>
    </recommendedName>
</protein>
<organism evidence="1 2">
    <name type="scientific">Apatococcus fuscideae</name>
    <dbReference type="NCBI Taxonomy" id="2026836"/>
    <lineage>
        <taxon>Eukaryota</taxon>
        <taxon>Viridiplantae</taxon>
        <taxon>Chlorophyta</taxon>
        <taxon>core chlorophytes</taxon>
        <taxon>Trebouxiophyceae</taxon>
        <taxon>Chlorellales</taxon>
        <taxon>Chlorellaceae</taxon>
        <taxon>Apatococcus</taxon>
    </lineage>
</organism>
<gene>
    <name evidence="1" type="ORF">WJX84_009310</name>
</gene>
<name>A0AAW1SZF7_9CHLO</name>
<dbReference type="SUPFAM" id="SSF51126">
    <property type="entry name" value="Pectin lyase-like"/>
    <property type="match status" value="1"/>
</dbReference>
<dbReference type="AlphaFoldDB" id="A0AAW1SZF7"/>
<sequence>MTITGNFLNVVTNNISPFITVTAGYTVVFQNCLFQNNIGVYVTEGATASVINSTFIGNRGHFGAALLVVSGAGFLVQDSLFEGNYDDVHGSFGAAIAFNGCGITSNGTVTTSNGLVQSSAFVSNQVDGWGKSLTSLPSHVTAHEYMRFCT</sequence>
<comment type="caution">
    <text evidence="1">The sequence shown here is derived from an EMBL/GenBank/DDBJ whole genome shotgun (WGS) entry which is preliminary data.</text>
</comment>
<reference evidence="1 2" key="1">
    <citation type="journal article" date="2024" name="Nat. Commun.">
        <title>Phylogenomics reveals the evolutionary origins of lichenization in chlorophyte algae.</title>
        <authorList>
            <person name="Puginier C."/>
            <person name="Libourel C."/>
            <person name="Otte J."/>
            <person name="Skaloud P."/>
            <person name="Haon M."/>
            <person name="Grisel S."/>
            <person name="Petersen M."/>
            <person name="Berrin J.G."/>
            <person name="Delaux P.M."/>
            <person name="Dal Grande F."/>
            <person name="Keller J."/>
        </authorList>
    </citation>
    <scope>NUCLEOTIDE SEQUENCE [LARGE SCALE GENOMIC DNA]</scope>
    <source>
        <strain evidence="1 2">SAG 2523</strain>
    </source>
</reference>
<evidence type="ECO:0000313" key="2">
    <source>
        <dbReference type="Proteomes" id="UP001485043"/>
    </source>
</evidence>
<accession>A0AAW1SZF7</accession>
<proteinExistence type="predicted"/>
<evidence type="ECO:0008006" key="3">
    <source>
        <dbReference type="Google" id="ProtNLM"/>
    </source>
</evidence>